<dbReference type="Pfam" id="PF13508">
    <property type="entry name" value="Acetyltransf_7"/>
    <property type="match status" value="1"/>
</dbReference>
<evidence type="ECO:0000313" key="2">
    <source>
        <dbReference type="EMBL" id="MBK1620263.1"/>
    </source>
</evidence>
<gene>
    <name evidence="2" type="ORF">CKO42_17810</name>
</gene>
<dbReference type="SUPFAM" id="SSF55729">
    <property type="entry name" value="Acyl-CoA N-acyltransferases (Nat)"/>
    <property type="match status" value="1"/>
</dbReference>
<evidence type="ECO:0000259" key="1">
    <source>
        <dbReference type="PROSITE" id="PS51186"/>
    </source>
</evidence>
<feature type="domain" description="N-acetyltransferase" evidence="1">
    <location>
        <begin position="1"/>
        <end position="156"/>
    </location>
</feature>
<accession>A0A9X1B599</accession>
<comment type="caution">
    <text evidence="2">The sequence shown here is derived from an EMBL/GenBank/DDBJ whole genome shotgun (WGS) entry which is preliminary data.</text>
</comment>
<reference evidence="2 3" key="1">
    <citation type="journal article" date="2020" name="Microorganisms">
        <title>Osmotic Adaptation and Compatible Solute Biosynthesis of Phototrophic Bacteria as Revealed from Genome Analyses.</title>
        <authorList>
            <person name="Imhoff J.F."/>
            <person name="Rahn T."/>
            <person name="Kunzel S."/>
            <person name="Keller A."/>
            <person name="Neulinger S.C."/>
        </authorList>
    </citation>
    <scope>NUCLEOTIDE SEQUENCE [LARGE SCALE GENOMIC DNA]</scope>
    <source>
        <strain evidence="2 3">DSM 25653</strain>
    </source>
</reference>
<dbReference type="GO" id="GO:0016747">
    <property type="term" value="F:acyltransferase activity, transferring groups other than amino-acyl groups"/>
    <property type="evidence" value="ECO:0007669"/>
    <property type="project" value="InterPro"/>
</dbReference>
<dbReference type="CDD" id="cd04301">
    <property type="entry name" value="NAT_SF"/>
    <property type="match status" value="1"/>
</dbReference>
<dbReference type="RefSeq" id="WP_200246958.1">
    <property type="nucleotide sequence ID" value="NZ_NRRY01000035.1"/>
</dbReference>
<keyword evidence="3" id="KW-1185">Reference proteome</keyword>
<sequence length="179" mass="19403">MPFSTDTQGREDVIIELFRATFTASEGAEEGALIGNLVHNLLASTAEPDRFVFIAEEEGAIIGGILFSRLTYEQDQRTVFVLAPVAVATDQQGKGIGQRLLNHGLAALRKAGVDIVMTYGDPGYYAKVGFKPISEADAPAPFKLKQPEGWLAQSLTDRAVTPLKGPSRCVEALNHPVYW</sequence>
<protein>
    <submittedName>
        <fullName evidence="2">GNAT family N-acetyltransferase</fullName>
    </submittedName>
</protein>
<dbReference type="Proteomes" id="UP001138768">
    <property type="component" value="Unassembled WGS sequence"/>
</dbReference>
<dbReference type="InterPro" id="IPR000182">
    <property type="entry name" value="GNAT_dom"/>
</dbReference>
<organism evidence="2 3">
    <name type="scientific">Lamprobacter modestohalophilus</name>
    <dbReference type="NCBI Taxonomy" id="1064514"/>
    <lineage>
        <taxon>Bacteria</taxon>
        <taxon>Pseudomonadati</taxon>
        <taxon>Pseudomonadota</taxon>
        <taxon>Gammaproteobacteria</taxon>
        <taxon>Chromatiales</taxon>
        <taxon>Chromatiaceae</taxon>
        <taxon>Lamprobacter</taxon>
    </lineage>
</organism>
<dbReference type="AlphaFoldDB" id="A0A9X1B599"/>
<evidence type="ECO:0000313" key="3">
    <source>
        <dbReference type="Proteomes" id="UP001138768"/>
    </source>
</evidence>
<dbReference type="PROSITE" id="PS51186">
    <property type="entry name" value="GNAT"/>
    <property type="match status" value="1"/>
</dbReference>
<dbReference type="EMBL" id="NRRY01000035">
    <property type="protein sequence ID" value="MBK1620263.1"/>
    <property type="molecule type" value="Genomic_DNA"/>
</dbReference>
<dbReference type="InterPro" id="IPR016181">
    <property type="entry name" value="Acyl_CoA_acyltransferase"/>
</dbReference>
<dbReference type="Gene3D" id="3.40.630.30">
    <property type="match status" value="1"/>
</dbReference>
<proteinExistence type="predicted"/>
<name>A0A9X1B599_9GAMM</name>